<dbReference type="SFLD" id="SFLDF00274">
    <property type="entry name" value="ribosomal_protein_S12_methylth"/>
    <property type="match status" value="1"/>
</dbReference>
<evidence type="ECO:0000256" key="3">
    <source>
        <dbReference type="ARBA" id="ARBA00022679"/>
    </source>
</evidence>
<feature type="binding site" evidence="8">
    <location>
        <position position="200"/>
    </location>
    <ligand>
        <name>[4Fe-4S] cluster</name>
        <dbReference type="ChEBI" id="CHEBI:49883"/>
        <label>2</label>
        <note>4Fe-4S-S-AdoMet</note>
    </ligand>
</feature>
<dbReference type="GO" id="GO:0046872">
    <property type="term" value="F:metal ion binding"/>
    <property type="evidence" value="ECO:0007669"/>
    <property type="project" value="UniProtKB-KW"/>
</dbReference>
<dbReference type="PROSITE" id="PS51449">
    <property type="entry name" value="MTTASE_N"/>
    <property type="match status" value="1"/>
</dbReference>
<dbReference type="EMBL" id="CP036425">
    <property type="protein sequence ID" value="QDU34531.1"/>
    <property type="molecule type" value="Genomic_DNA"/>
</dbReference>
<dbReference type="PANTHER" id="PTHR43837">
    <property type="entry name" value="RIBOSOMAL PROTEIN S12 METHYLTHIOTRANSFERASE RIMO"/>
    <property type="match status" value="1"/>
</dbReference>
<dbReference type="InterPro" id="IPR058240">
    <property type="entry name" value="rSAM_sf"/>
</dbReference>
<dbReference type="Pfam" id="PF18693">
    <property type="entry name" value="TRAM_2"/>
    <property type="match status" value="1"/>
</dbReference>
<protein>
    <recommendedName>
        <fullName evidence="8">Ribosomal protein uS12 methylthiotransferase RimO</fullName>
        <shortName evidence="8">uS12 MTTase</shortName>
        <shortName evidence="8">uS12 methylthiotransferase</shortName>
        <ecNumber evidence="8">2.8.4.4</ecNumber>
    </recommendedName>
    <alternativeName>
        <fullName evidence="8">Ribosomal protein uS12 (aspartate-C(3))-methylthiotransferase</fullName>
    </alternativeName>
    <alternativeName>
        <fullName evidence="8">Ribosome maturation factor RimO</fullName>
    </alternativeName>
</protein>
<dbReference type="NCBIfam" id="TIGR01125">
    <property type="entry name" value="30S ribosomal protein S12 methylthiotransferase RimO"/>
    <property type="match status" value="1"/>
</dbReference>
<keyword evidence="7 8" id="KW-0411">Iron-sulfur</keyword>
<feature type="binding site" evidence="8">
    <location>
        <position position="203"/>
    </location>
    <ligand>
        <name>[4Fe-4S] cluster</name>
        <dbReference type="ChEBI" id="CHEBI:49883"/>
        <label>2</label>
        <note>4Fe-4S-S-AdoMet</note>
    </ligand>
</feature>
<evidence type="ECO:0000256" key="7">
    <source>
        <dbReference type="ARBA" id="ARBA00023014"/>
    </source>
</evidence>
<reference evidence="11 12" key="1">
    <citation type="submission" date="2019-02" db="EMBL/GenBank/DDBJ databases">
        <title>Deep-cultivation of Planctomycetes and their phenomic and genomic characterization uncovers novel biology.</title>
        <authorList>
            <person name="Wiegand S."/>
            <person name="Jogler M."/>
            <person name="Boedeker C."/>
            <person name="Pinto D."/>
            <person name="Vollmers J."/>
            <person name="Rivas-Marin E."/>
            <person name="Kohn T."/>
            <person name="Peeters S.H."/>
            <person name="Heuer A."/>
            <person name="Rast P."/>
            <person name="Oberbeckmann S."/>
            <person name="Bunk B."/>
            <person name="Jeske O."/>
            <person name="Meyerdierks A."/>
            <person name="Storesund J.E."/>
            <person name="Kallscheuer N."/>
            <person name="Luecker S."/>
            <person name="Lage O.M."/>
            <person name="Pohl T."/>
            <person name="Merkel B.J."/>
            <person name="Hornburger P."/>
            <person name="Mueller R.-W."/>
            <person name="Bruemmer F."/>
            <person name="Labrenz M."/>
            <person name="Spormann A.M."/>
            <person name="Op den Camp H."/>
            <person name="Overmann J."/>
            <person name="Amann R."/>
            <person name="Jetten M.S.M."/>
            <person name="Mascher T."/>
            <person name="Medema M.H."/>
            <person name="Devos D.P."/>
            <person name="Kaster A.-K."/>
            <person name="Ovreas L."/>
            <person name="Rohde M."/>
            <person name="Galperin M.Y."/>
            <person name="Jogler C."/>
        </authorList>
    </citation>
    <scope>NUCLEOTIDE SEQUENCE [LARGE SCALE GENOMIC DNA]</scope>
    <source>
        <strain evidence="11 12">KS4</strain>
    </source>
</reference>
<dbReference type="Proteomes" id="UP000317369">
    <property type="component" value="Chromosome"/>
</dbReference>
<dbReference type="EC" id="2.8.4.4" evidence="8"/>
<dbReference type="Pfam" id="PF04055">
    <property type="entry name" value="Radical_SAM"/>
    <property type="match status" value="1"/>
</dbReference>
<comment type="catalytic activity">
    <reaction evidence="8">
        <text>L-aspartate(89)-[ribosomal protein uS12]-hydrogen + (sulfur carrier)-SH + AH2 + 2 S-adenosyl-L-methionine = 3-methylsulfanyl-L-aspartate(89)-[ribosomal protein uS12]-hydrogen + (sulfur carrier)-H + 5'-deoxyadenosine + L-methionine + A + S-adenosyl-L-homocysteine + 2 H(+)</text>
        <dbReference type="Rhea" id="RHEA:37087"/>
        <dbReference type="Rhea" id="RHEA-COMP:10460"/>
        <dbReference type="Rhea" id="RHEA-COMP:10461"/>
        <dbReference type="Rhea" id="RHEA-COMP:14737"/>
        <dbReference type="Rhea" id="RHEA-COMP:14739"/>
        <dbReference type="ChEBI" id="CHEBI:13193"/>
        <dbReference type="ChEBI" id="CHEBI:15378"/>
        <dbReference type="ChEBI" id="CHEBI:17319"/>
        <dbReference type="ChEBI" id="CHEBI:17499"/>
        <dbReference type="ChEBI" id="CHEBI:29917"/>
        <dbReference type="ChEBI" id="CHEBI:29961"/>
        <dbReference type="ChEBI" id="CHEBI:57844"/>
        <dbReference type="ChEBI" id="CHEBI:57856"/>
        <dbReference type="ChEBI" id="CHEBI:59789"/>
        <dbReference type="ChEBI" id="CHEBI:64428"/>
        <dbReference type="ChEBI" id="CHEBI:73599"/>
        <dbReference type="EC" id="2.8.4.4"/>
    </reaction>
</comment>
<evidence type="ECO:0000256" key="8">
    <source>
        <dbReference type="HAMAP-Rule" id="MF_01865"/>
    </source>
</evidence>
<feature type="binding site" evidence="8">
    <location>
        <position position="28"/>
    </location>
    <ligand>
        <name>[4Fe-4S] cluster</name>
        <dbReference type="ChEBI" id="CHEBI:49883"/>
        <label>1</label>
    </ligand>
</feature>
<dbReference type="InterPro" id="IPR006638">
    <property type="entry name" value="Elp3/MiaA/NifB-like_rSAM"/>
</dbReference>
<keyword evidence="4 8" id="KW-0949">S-adenosyl-L-methionine</keyword>
<sequence length="514" mass="56626">MNTENKTNEMATKADSKIETVSFVSLGCPKNLVDSEKMLGLLAEDGLLPVDSDEPADAVVVNTCGFLEAAKDESIGEINQAVALKEEGLVKRVVVAGCLVQRQRAKLLEWCPGIDAMIGVFDRDRIIEAVKGPTGFEIGNDIAVELPVYSSIAANAVIAKQHREMGDEVTGYFEEDGGRMRLTARHYAYLRISEGCNQNCAFCTIPSIRGKMRSKPVDRIVGEARELMNDGAFELNLIGQDTTSFGDDIGYEAGLVGMLEGLNGVVKEYGGGWVRLMYAYPSKFTDEMVEAIARLEHVVKYIDIPLQHINDGVLDRMRRYTSRECIETLLRKLKERVPGIAIRTTFISGFPGETEEQHQELVEFVRGFGFENMGVFGYSPEPGTVAGTMYGKGDAVDDETIARRIDELMMTQQTVVFERHDAMVANEDEVDVLIDAKTDSVLEGEDGDVAGVLYQGRTSRQAPQVDGVTYVHSESGQEYALGEIVKCRVIGYDGYDLIAKPVRELEKRVSLPLA</sequence>
<accession>A0A517YWB9</accession>
<name>A0A517YWB9_9BACT</name>
<dbReference type="GO" id="GO:0006400">
    <property type="term" value="P:tRNA modification"/>
    <property type="evidence" value="ECO:0007669"/>
    <property type="project" value="InterPro"/>
</dbReference>
<evidence type="ECO:0000256" key="4">
    <source>
        <dbReference type="ARBA" id="ARBA00022691"/>
    </source>
</evidence>
<keyword evidence="1 8" id="KW-0004">4Fe-4S</keyword>
<dbReference type="InterPro" id="IPR005839">
    <property type="entry name" value="Methylthiotransferase"/>
</dbReference>
<keyword evidence="11" id="KW-0689">Ribosomal protein</keyword>
<comment type="subcellular location">
    <subcellularLocation>
        <location evidence="8">Cytoplasm</location>
    </subcellularLocation>
</comment>
<dbReference type="SFLD" id="SFLDG01082">
    <property type="entry name" value="B12-binding_domain_containing"/>
    <property type="match status" value="1"/>
</dbReference>
<keyword evidence="6 8" id="KW-0408">Iron</keyword>
<dbReference type="SUPFAM" id="SSF102114">
    <property type="entry name" value="Radical SAM enzymes"/>
    <property type="match status" value="1"/>
</dbReference>
<dbReference type="GO" id="GO:0035599">
    <property type="term" value="F:aspartic acid methylthiotransferase activity"/>
    <property type="evidence" value="ECO:0007669"/>
    <property type="project" value="TreeGrafter"/>
</dbReference>
<dbReference type="GO" id="GO:0005829">
    <property type="term" value="C:cytosol"/>
    <property type="evidence" value="ECO:0007669"/>
    <property type="project" value="TreeGrafter"/>
</dbReference>
<dbReference type="GO" id="GO:0103039">
    <property type="term" value="F:protein methylthiotransferase activity"/>
    <property type="evidence" value="ECO:0007669"/>
    <property type="project" value="UniProtKB-EC"/>
</dbReference>
<gene>
    <name evidence="8 11" type="primary">rimO</name>
    <name evidence="11" type="ORF">KS4_26010</name>
</gene>
<evidence type="ECO:0000256" key="6">
    <source>
        <dbReference type="ARBA" id="ARBA00023004"/>
    </source>
</evidence>
<feature type="binding site" evidence="8">
    <location>
        <position position="64"/>
    </location>
    <ligand>
        <name>[4Fe-4S] cluster</name>
        <dbReference type="ChEBI" id="CHEBI:49883"/>
        <label>1</label>
    </ligand>
</feature>
<dbReference type="SFLD" id="SFLDG01061">
    <property type="entry name" value="methylthiotransferase"/>
    <property type="match status" value="1"/>
</dbReference>
<dbReference type="InterPro" id="IPR013848">
    <property type="entry name" value="Methylthiotransferase_N"/>
</dbReference>
<dbReference type="KEGG" id="pcor:KS4_26010"/>
<evidence type="ECO:0000256" key="2">
    <source>
        <dbReference type="ARBA" id="ARBA00022490"/>
    </source>
</evidence>
<keyword evidence="11" id="KW-0687">Ribonucleoprotein</keyword>
<dbReference type="GO" id="GO:0051539">
    <property type="term" value="F:4 iron, 4 sulfur cluster binding"/>
    <property type="evidence" value="ECO:0007669"/>
    <property type="project" value="UniProtKB-UniRule"/>
</dbReference>
<comment type="cofactor">
    <cofactor evidence="8">
        <name>[4Fe-4S] cluster</name>
        <dbReference type="ChEBI" id="CHEBI:49883"/>
    </cofactor>
    <text evidence="8">Binds 2 [4Fe-4S] clusters. One cluster is coordinated with 3 cysteines and an exchangeable S-adenosyl-L-methionine.</text>
</comment>
<dbReference type="InterPro" id="IPR038135">
    <property type="entry name" value="Methylthiotransferase_N_sf"/>
</dbReference>
<dbReference type="Gene3D" id="3.80.30.20">
    <property type="entry name" value="tm_1862 like domain"/>
    <property type="match status" value="1"/>
</dbReference>
<dbReference type="Gene3D" id="2.40.50.140">
    <property type="entry name" value="Nucleic acid-binding proteins"/>
    <property type="match status" value="1"/>
</dbReference>
<dbReference type="Pfam" id="PF00919">
    <property type="entry name" value="UPF0004"/>
    <property type="match status" value="1"/>
</dbReference>
<keyword evidence="12" id="KW-1185">Reference proteome</keyword>
<evidence type="ECO:0000313" key="11">
    <source>
        <dbReference type="EMBL" id="QDU34531.1"/>
    </source>
</evidence>
<organism evidence="11 12">
    <name type="scientific">Poriferisphaera corsica</name>
    <dbReference type="NCBI Taxonomy" id="2528020"/>
    <lineage>
        <taxon>Bacteria</taxon>
        <taxon>Pseudomonadati</taxon>
        <taxon>Planctomycetota</taxon>
        <taxon>Phycisphaerae</taxon>
        <taxon>Phycisphaerales</taxon>
        <taxon>Phycisphaeraceae</taxon>
        <taxon>Poriferisphaera</taxon>
    </lineage>
</organism>
<dbReference type="SFLD" id="SFLDS00029">
    <property type="entry name" value="Radical_SAM"/>
    <property type="match status" value="1"/>
</dbReference>
<proteinExistence type="inferred from homology"/>
<dbReference type="GO" id="GO:0005840">
    <property type="term" value="C:ribosome"/>
    <property type="evidence" value="ECO:0007669"/>
    <property type="project" value="UniProtKB-KW"/>
</dbReference>
<feature type="domain" description="Radical SAM core" evidence="10">
    <location>
        <begin position="182"/>
        <end position="418"/>
    </location>
</feature>
<dbReference type="AlphaFoldDB" id="A0A517YWB9"/>
<dbReference type="HAMAP" id="MF_01865">
    <property type="entry name" value="MTTase_RimO"/>
    <property type="match status" value="1"/>
</dbReference>
<dbReference type="InterPro" id="IPR007197">
    <property type="entry name" value="rSAM"/>
</dbReference>
<dbReference type="InterPro" id="IPR012340">
    <property type="entry name" value="NA-bd_OB-fold"/>
</dbReference>
<dbReference type="InterPro" id="IPR002792">
    <property type="entry name" value="TRAM_dom"/>
</dbReference>
<dbReference type="InterPro" id="IPR005840">
    <property type="entry name" value="Ribosomal_uS12_MeSTrfase_RimO"/>
</dbReference>
<dbReference type="SMART" id="SM00729">
    <property type="entry name" value="Elp3"/>
    <property type="match status" value="1"/>
</dbReference>
<evidence type="ECO:0000256" key="5">
    <source>
        <dbReference type="ARBA" id="ARBA00022723"/>
    </source>
</evidence>
<feature type="domain" description="MTTase N-terminal" evidence="9">
    <location>
        <begin position="19"/>
        <end position="135"/>
    </location>
</feature>
<evidence type="ECO:0000259" key="9">
    <source>
        <dbReference type="PROSITE" id="PS51449"/>
    </source>
</evidence>
<dbReference type="Gene3D" id="3.40.50.12160">
    <property type="entry name" value="Methylthiotransferase, N-terminal domain"/>
    <property type="match status" value="1"/>
</dbReference>
<feature type="binding site" evidence="8">
    <location>
        <position position="196"/>
    </location>
    <ligand>
        <name>[4Fe-4S] cluster</name>
        <dbReference type="ChEBI" id="CHEBI:49883"/>
        <label>2</label>
        <note>4Fe-4S-S-AdoMet</note>
    </ligand>
</feature>
<evidence type="ECO:0000313" key="12">
    <source>
        <dbReference type="Proteomes" id="UP000317369"/>
    </source>
</evidence>
<feature type="binding site" evidence="8">
    <location>
        <position position="98"/>
    </location>
    <ligand>
        <name>[4Fe-4S] cluster</name>
        <dbReference type="ChEBI" id="CHEBI:49883"/>
        <label>1</label>
    </ligand>
</feature>
<keyword evidence="2 8" id="KW-0963">Cytoplasm</keyword>
<comment type="function">
    <text evidence="8">Catalyzes the methylthiolation of an aspartic acid residue of ribosomal protein uS12.</text>
</comment>
<dbReference type="InterPro" id="IPR023404">
    <property type="entry name" value="rSAM_horseshoe"/>
</dbReference>
<dbReference type="CDD" id="cd01335">
    <property type="entry name" value="Radical_SAM"/>
    <property type="match status" value="1"/>
</dbReference>
<evidence type="ECO:0000259" key="10">
    <source>
        <dbReference type="PROSITE" id="PS51918"/>
    </source>
</evidence>
<dbReference type="InterPro" id="IPR020612">
    <property type="entry name" value="Methylthiotransferase_CS"/>
</dbReference>
<keyword evidence="3 8" id="KW-0808">Transferase</keyword>
<evidence type="ECO:0000256" key="1">
    <source>
        <dbReference type="ARBA" id="ARBA00022485"/>
    </source>
</evidence>
<keyword evidence="5 8" id="KW-0479">Metal-binding</keyword>
<dbReference type="PROSITE" id="PS01278">
    <property type="entry name" value="MTTASE_RADICAL"/>
    <property type="match status" value="1"/>
</dbReference>
<dbReference type="PANTHER" id="PTHR43837:SF1">
    <property type="entry name" value="RIBOSOMAL PROTEIN US12 METHYLTHIOTRANSFERASE RIMO"/>
    <property type="match status" value="1"/>
</dbReference>
<dbReference type="NCBIfam" id="TIGR00089">
    <property type="entry name" value="MiaB/RimO family radical SAM methylthiotransferase"/>
    <property type="match status" value="1"/>
</dbReference>
<dbReference type="PROSITE" id="PS51918">
    <property type="entry name" value="RADICAL_SAM"/>
    <property type="match status" value="1"/>
</dbReference>
<comment type="similarity">
    <text evidence="8">Belongs to the methylthiotransferase family. RimO subfamily.</text>
</comment>
<dbReference type="FunFam" id="3.80.30.20:FF:000001">
    <property type="entry name" value="tRNA-2-methylthio-N(6)-dimethylallyladenosine synthase 2"/>
    <property type="match status" value="1"/>
</dbReference>